<comment type="similarity">
    <text evidence="1">Belongs to the protein-tyrosine phosphatase family. Non-receptor class dual specificity subfamily.</text>
</comment>
<dbReference type="EMBL" id="OC923611">
    <property type="protein sequence ID" value="CAD7654960.1"/>
    <property type="molecule type" value="Genomic_DNA"/>
</dbReference>
<keyword evidence="3" id="KW-0378">Hydrolase</keyword>
<dbReference type="PROSITE" id="PS00383">
    <property type="entry name" value="TYR_PHOSPHATASE_1"/>
    <property type="match status" value="1"/>
</dbReference>
<feature type="domain" description="Tyrosine-protein phosphatase" evidence="5">
    <location>
        <begin position="1"/>
        <end position="138"/>
    </location>
</feature>
<dbReference type="PANTHER" id="PTHR45848:SF4">
    <property type="entry name" value="DUAL SPECIFICITY PROTEIN PHOSPHATASE 12"/>
    <property type="match status" value="1"/>
</dbReference>
<accession>A0A7R9M7C6</accession>
<dbReference type="SMART" id="SM00195">
    <property type="entry name" value="DSPc"/>
    <property type="match status" value="1"/>
</dbReference>
<dbReference type="SUPFAM" id="SSF52799">
    <property type="entry name" value="(Phosphotyrosine protein) phosphatases II"/>
    <property type="match status" value="1"/>
</dbReference>
<dbReference type="OrthoDB" id="6408925at2759"/>
<evidence type="ECO:0000259" key="6">
    <source>
        <dbReference type="PROSITE" id="PS50056"/>
    </source>
</evidence>
<dbReference type="InterPro" id="IPR029021">
    <property type="entry name" value="Prot-tyrosine_phosphatase-like"/>
</dbReference>
<evidence type="ECO:0000313" key="7">
    <source>
        <dbReference type="EMBL" id="CAD7654960.1"/>
    </source>
</evidence>
<dbReference type="Proteomes" id="UP000728032">
    <property type="component" value="Unassembled WGS sequence"/>
</dbReference>
<dbReference type="AlphaFoldDB" id="A0A7R9M7C6"/>
<dbReference type="GO" id="GO:0004725">
    <property type="term" value="F:protein tyrosine phosphatase activity"/>
    <property type="evidence" value="ECO:0007669"/>
    <property type="project" value="UniProtKB-EC"/>
</dbReference>
<dbReference type="PROSITE" id="PS50054">
    <property type="entry name" value="TYR_PHOSPHATASE_DUAL"/>
    <property type="match status" value="1"/>
</dbReference>
<organism evidence="7">
    <name type="scientific">Oppiella nova</name>
    <dbReference type="NCBI Taxonomy" id="334625"/>
    <lineage>
        <taxon>Eukaryota</taxon>
        <taxon>Metazoa</taxon>
        <taxon>Ecdysozoa</taxon>
        <taxon>Arthropoda</taxon>
        <taxon>Chelicerata</taxon>
        <taxon>Arachnida</taxon>
        <taxon>Acari</taxon>
        <taxon>Acariformes</taxon>
        <taxon>Sarcoptiformes</taxon>
        <taxon>Oribatida</taxon>
        <taxon>Brachypylina</taxon>
        <taxon>Oppioidea</taxon>
        <taxon>Oppiidae</taxon>
        <taxon>Oppiella</taxon>
    </lineage>
</organism>
<dbReference type="InterPro" id="IPR000340">
    <property type="entry name" value="Dual-sp_phosphatase_cat-dom"/>
</dbReference>
<dbReference type="PROSITE" id="PS50056">
    <property type="entry name" value="TYR_PHOSPHATASE_2"/>
    <property type="match status" value="1"/>
</dbReference>
<dbReference type="InterPro" id="IPR020422">
    <property type="entry name" value="TYR_PHOSPHATASE_DUAL_dom"/>
</dbReference>
<protein>
    <recommendedName>
        <fullName evidence="2">protein-tyrosine-phosphatase</fullName>
        <ecNumber evidence="2">3.1.3.48</ecNumber>
    </recommendedName>
</protein>
<sequence>MNRLYLGSDSPVKDVNVMTTLEISLVISVTEEPVPEESRWPNISYQHIEAGDFPDEDLISHFDHCYRLIAKAHEKDETVYIHCRSGTSRSATIVMAFLMKKHCISYLNSRKRVEKKRKVFPNEGFVHQLELYERMNFFANGYNQEYRRFLLKSLTYKLRSNGLSLGLTNNLQSKSPKATSRAERDMKFHYEYNCLKNYFKKIVAAEQTGDQFYDSTDTGPVYTCYYCNHELFNQINIITEKVSDYSCRDLFIEPLQTYCTQSDDETSGYLKCPNWNVSH</sequence>
<evidence type="ECO:0000256" key="2">
    <source>
        <dbReference type="ARBA" id="ARBA00013064"/>
    </source>
</evidence>
<feature type="domain" description="Tyrosine specific protein phosphatases" evidence="6">
    <location>
        <begin position="56"/>
        <end position="117"/>
    </location>
</feature>
<evidence type="ECO:0000313" key="8">
    <source>
        <dbReference type="Proteomes" id="UP000728032"/>
    </source>
</evidence>
<gene>
    <name evidence="7" type="ORF">ONB1V03_LOCUS11605</name>
</gene>
<evidence type="ECO:0000256" key="1">
    <source>
        <dbReference type="ARBA" id="ARBA00008601"/>
    </source>
</evidence>
<dbReference type="GO" id="GO:0008138">
    <property type="term" value="F:protein tyrosine/serine/threonine phosphatase activity"/>
    <property type="evidence" value="ECO:0007669"/>
    <property type="project" value="TreeGrafter"/>
</dbReference>
<name>A0A7R9M7C6_9ACAR</name>
<dbReference type="InterPro" id="IPR000387">
    <property type="entry name" value="Tyr_Pase_dom"/>
</dbReference>
<dbReference type="GO" id="GO:0005634">
    <property type="term" value="C:nucleus"/>
    <property type="evidence" value="ECO:0007669"/>
    <property type="project" value="TreeGrafter"/>
</dbReference>
<dbReference type="EC" id="3.1.3.48" evidence="2"/>
<reference evidence="7" key="1">
    <citation type="submission" date="2020-11" db="EMBL/GenBank/DDBJ databases">
        <authorList>
            <person name="Tran Van P."/>
        </authorList>
    </citation>
    <scope>NUCLEOTIDE SEQUENCE</scope>
</reference>
<evidence type="ECO:0000256" key="3">
    <source>
        <dbReference type="ARBA" id="ARBA00022801"/>
    </source>
</evidence>
<dbReference type="InterPro" id="IPR016130">
    <property type="entry name" value="Tyr_Pase_AS"/>
</dbReference>
<proteinExistence type="inferred from homology"/>
<keyword evidence="4" id="KW-0904">Protein phosphatase</keyword>
<dbReference type="PANTHER" id="PTHR45848">
    <property type="entry name" value="DUAL SPECIFICITY PROTEIN PHOSPHATASE 12 FAMILY MEMBER"/>
    <property type="match status" value="1"/>
</dbReference>
<keyword evidence="8" id="KW-1185">Reference proteome</keyword>
<dbReference type="CDD" id="cd14498">
    <property type="entry name" value="DSP"/>
    <property type="match status" value="1"/>
</dbReference>
<evidence type="ECO:0000256" key="4">
    <source>
        <dbReference type="ARBA" id="ARBA00022912"/>
    </source>
</evidence>
<dbReference type="Pfam" id="PF00782">
    <property type="entry name" value="DSPc"/>
    <property type="match status" value="1"/>
</dbReference>
<dbReference type="Gene3D" id="3.90.190.10">
    <property type="entry name" value="Protein tyrosine phosphatase superfamily"/>
    <property type="match status" value="1"/>
</dbReference>
<dbReference type="EMBL" id="CAJPVJ010008786">
    <property type="protein sequence ID" value="CAG2172147.1"/>
    <property type="molecule type" value="Genomic_DNA"/>
</dbReference>
<evidence type="ECO:0000259" key="5">
    <source>
        <dbReference type="PROSITE" id="PS50054"/>
    </source>
</evidence>